<evidence type="ECO:0000313" key="3">
    <source>
        <dbReference type="Proteomes" id="UP001601992"/>
    </source>
</evidence>
<dbReference type="Pfam" id="PF11361">
    <property type="entry name" value="DUF3159"/>
    <property type="match status" value="1"/>
</dbReference>
<accession>A0ABW6SA27</accession>
<feature type="transmembrane region" description="Helical" evidence="1">
    <location>
        <begin position="18"/>
        <end position="35"/>
    </location>
</feature>
<feature type="transmembrane region" description="Helical" evidence="1">
    <location>
        <begin position="177"/>
        <end position="195"/>
    </location>
</feature>
<name>A0ABW6SA27_9NOCA</name>
<dbReference type="InterPro" id="IPR016566">
    <property type="entry name" value="UCP010219"/>
</dbReference>
<protein>
    <submittedName>
        <fullName evidence="2">DUF3159 domain-containing protein</fullName>
    </submittedName>
</protein>
<dbReference type="RefSeq" id="WP_157186816.1">
    <property type="nucleotide sequence ID" value="NZ_JBIAQY010000017.1"/>
</dbReference>
<feature type="transmembrane region" description="Helical" evidence="1">
    <location>
        <begin position="144"/>
        <end position="165"/>
    </location>
</feature>
<feature type="transmembrane region" description="Helical" evidence="1">
    <location>
        <begin position="41"/>
        <end position="61"/>
    </location>
</feature>
<evidence type="ECO:0000313" key="2">
    <source>
        <dbReference type="EMBL" id="MFF3573165.1"/>
    </source>
</evidence>
<feature type="transmembrane region" description="Helical" evidence="1">
    <location>
        <begin position="68"/>
        <end position="85"/>
    </location>
</feature>
<organism evidence="2 3">
    <name type="scientific">Nocardia jiangxiensis</name>
    <dbReference type="NCBI Taxonomy" id="282685"/>
    <lineage>
        <taxon>Bacteria</taxon>
        <taxon>Bacillati</taxon>
        <taxon>Actinomycetota</taxon>
        <taxon>Actinomycetes</taxon>
        <taxon>Mycobacteriales</taxon>
        <taxon>Nocardiaceae</taxon>
        <taxon>Nocardia</taxon>
    </lineage>
</organism>
<dbReference type="EMBL" id="JBIAQY010000017">
    <property type="protein sequence ID" value="MFF3573165.1"/>
    <property type="molecule type" value="Genomic_DNA"/>
</dbReference>
<proteinExistence type="predicted"/>
<evidence type="ECO:0000256" key="1">
    <source>
        <dbReference type="SAM" id="Phobius"/>
    </source>
</evidence>
<reference evidence="2 3" key="1">
    <citation type="submission" date="2024-10" db="EMBL/GenBank/DDBJ databases">
        <title>The Natural Products Discovery Center: Release of the First 8490 Sequenced Strains for Exploring Actinobacteria Biosynthetic Diversity.</title>
        <authorList>
            <person name="Kalkreuter E."/>
            <person name="Kautsar S.A."/>
            <person name="Yang D."/>
            <person name="Bader C.D."/>
            <person name="Teijaro C.N."/>
            <person name="Fluegel L."/>
            <person name="Davis C.M."/>
            <person name="Simpson J.R."/>
            <person name="Lauterbach L."/>
            <person name="Steele A.D."/>
            <person name="Gui C."/>
            <person name="Meng S."/>
            <person name="Li G."/>
            <person name="Viehrig K."/>
            <person name="Ye F."/>
            <person name="Su P."/>
            <person name="Kiefer A.F."/>
            <person name="Nichols A."/>
            <person name="Cepeda A.J."/>
            <person name="Yan W."/>
            <person name="Fan B."/>
            <person name="Jiang Y."/>
            <person name="Adhikari A."/>
            <person name="Zheng C.-J."/>
            <person name="Schuster L."/>
            <person name="Cowan T.M."/>
            <person name="Smanski M.J."/>
            <person name="Chevrette M.G."/>
            <person name="De Carvalho L.P.S."/>
            <person name="Shen B."/>
        </authorList>
    </citation>
    <scope>NUCLEOTIDE SEQUENCE [LARGE SCALE GENOMIC DNA]</scope>
    <source>
        <strain evidence="2 3">NPDC002593</strain>
    </source>
</reference>
<keyword evidence="1" id="KW-0812">Transmembrane</keyword>
<dbReference type="Proteomes" id="UP001601992">
    <property type="component" value="Unassembled WGS sequence"/>
</dbReference>
<keyword evidence="3" id="KW-1185">Reference proteome</keyword>
<feature type="transmembrane region" description="Helical" evidence="1">
    <location>
        <begin position="97"/>
        <end position="123"/>
    </location>
</feature>
<gene>
    <name evidence="2" type="ORF">ACFYXQ_35930</name>
</gene>
<comment type="caution">
    <text evidence="2">The sequence shown here is derived from an EMBL/GenBank/DDBJ whole genome shotgun (WGS) entry which is preliminary data.</text>
</comment>
<keyword evidence="1" id="KW-1133">Transmembrane helix</keyword>
<keyword evidence="1" id="KW-0472">Membrane</keyword>
<sequence length="224" mass="24038">MADRTTTSDAAPALRERLVVGAVSVSPMLTFTVLISTTKSLTAAACAALIAAVAVSVWRVLTGRPTRTTVAVIAGVLLQVTFATVSGDAVNFFLPRLAWMVLWSPVQLVLILIGRAPLGWAVARLRGQPRTWRQCSVRRRAYSLASLLPWSLATLEMVVALWLYAHDQVALLGGTEVVTNIVHLLAFVAAWRIAVRLIGTHDAPDQPGLCGCMAEPGERFAGSR</sequence>